<sequence>MKQYPEAYLDYLIFFHAERDYFECHEVMEAFWKEHPGDERSQTYVALIQIAVGLYHERRGNQAGAVKMIQSAARNMDAQHIGSLGLDAVQLQVLLAERVSLIQDSQPAYMEMNLPIADADLLAWCNQESAARGLTWQAASRMDDEALIHKHTLRDRTEVIQERERQQQIRKEKGGAQ</sequence>
<dbReference type="PANTHER" id="PTHR34796:SF1">
    <property type="entry name" value="EXPRESSED PROTEIN"/>
    <property type="match status" value="1"/>
</dbReference>
<gene>
    <name evidence="1" type="ORF">ACFPOG_08080</name>
</gene>
<name>A0ABW0K4B1_9BACL</name>
<protein>
    <submittedName>
        <fullName evidence="1">DUF309 domain-containing protein</fullName>
    </submittedName>
</protein>
<keyword evidence="2" id="KW-1185">Reference proteome</keyword>
<evidence type="ECO:0000313" key="1">
    <source>
        <dbReference type="EMBL" id="MFC5448215.1"/>
    </source>
</evidence>
<proteinExistence type="predicted"/>
<dbReference type="RefSeq" id="WP_270878488.1">
    <property type="nucleotide sequence ID" value="NZ_JAQFVF010000020.1"/>
</dbReference>
<comment type="caution">
    <text evidence="1">The sequence shown here is derived from an EMBL/GenBank/DDBJ whole genome shotgun (WGS) entry which is preliminary data.</text>
</comment>
<dbReference type="Pfam" id="PF03745">
    <property type="entry name" value="DUF309"/>
    <property type="match status" value="1"/>
</dbReference>
<reference evidence="2" key="1">
    <citation type="journal article" date="2019" name="Int. J. Syst. Evol. Microbiol.">
        <title>The Global Catalogue of Microorganisms (GCM) 10K type strain sequencing project: providing services to taxonomists for standard genome sequencing and annotation.</title>
        <authorList>
            <consortium name="The Broad Institute Genomics Platform"/>
            <consortium name="The Broad Institute Genome Sequencing Center for Infectious Disease"/>
            <person name="Wu L."/>
            <person name="Ma J."/>
        </authorList>
    </citation>
    <scope>NUCLEOTIDE SEQUENCE [LARGE SCALE GENOMIC DNA]</scope>
    <source>
        <strain evidence="2">KACC 11904</strain>
    </source>
</reference>
<dbReference type="InterPro" id="IPR005500">
    <property type="entry name" value="DUF309"/>
</dbReference>
<organism evidence="1 2">
    <name type="scientific">Paenibacillus aestuarii</name>
    <dbReference type="NCBI Taxonomy" id="516965"/>
    <lineage>
        <taxon>Bacteria</taxon>
        <taxon>Bacillati</taxon>
        <taxon>Bacillota</taxon>
        <taxon>Bacilli</taxon>
        <taxon>Bacillales</taxon>
        <taxon>Paenibacillaceae</taxon>
        <taxon>Paenibacillus</taxon>
    </lineage>
</organism>
<dbReference type="EMBL" id="JBHSMJ010000009">
    <property type="protein sequence ID" value="MFC5448215.1"/>
    <property type="molecule type" value="Genomic_DNA"/>
</dbReference>
<accession>A0ABW0K4B1</accession>
<dbReference type="Proteomes" id="UP001596044">
    <property type="component" value="Unassembled WGS sequence"/>
</dbReference>
<dbReference type="InterPro" id="IPR023203">
    <property type="entry name" value="TTHA0068_sf"/>
</dbReference>
<dbReference type="Gene3D" id="1.10.3450.10">
    <property type="entry name" value="TTHA0068-like"/>
    <property type="match status" value="1"/>
</dbReference>
<evidence type="ECO:0000313" key="2">
    <source>
        <dbReference type="Proteomes" id="UP001596044"/>
    </source>
</evidence>
<dbReference type="PANTHER" id="PTHR34796">
    <property type="entry name" value="EXPRESSED PROTEIN"/>
    <property type="match status" value="1"/>
</dbReference>
<dbReference type="SUPFAM" id="SSF140663">
    <property type="entry name" value="TTHA0068-like"/>
    <property type="match status" value="1"/>
</dbReference>